<accession>U4K4T2</accession>
<dbReference type="SUPFAM" id="SSF160104">
    <property type="entry name" value="Acetoacetate decarboxylase-like"/>
    <property type="match status" value="1"/>
</dbReference>
<name>U4K4T2_9VIBR</name>
<gene>
    <name evidence="1" type="ORF">VIBNI_A1549</name>
</gene>
<dbReference type="InterPro" id="IPR010451">
    <property type="entry name" value="Acetoacetate_decarboxylase"/>
</dbReference>
<dbReference type="EMBL" id="FO203526">
    <property type="protein sequence ID" value="CCO57669.1"/>
    <property type="molecule type" value="Genomic_DNA"/>
</dbReference>
<evidence type="ECO:0000313" key="1">
    <source>
        <dbReference type="EMBL" id="CCO57669.1"/>
    </source>
</evidence>
<dbReference type="PATRIC" id="fig|1260221.3.peg.1482"/>
<dbReference type="InterPro" id="IPR023375">
    <property type="entry name" value="ADC_dom_sf"/>
</dbReference>
<keyword evidence="2" id="KW-1185">Reference proteome</keyword>
<evidence type="ECO:0000313" key="2">
    <source>
        <dbReference type="Proteomes" id="UP000016895"/>
    </source>
</evidence>
<protein>
    <submittedName>
        <fullName evidence="1">Putative Acetoacetate decarboxylase</fullName>
        <ecNumber evidence="1">4.1.1.4</ecNumber>
    </submittedName>
</protein>
<keyword evidence="1" id="KW-0456">Lyase</keyword>
<dbReference type="eggNOG" id="COG4689">
    <property type="taxonomic scope" value="Bacteria"/>
</dbReference>
<dbReference type="GO" id="GO:0047602">
    <property type="term" value="F:acetoacetate decarboxylase activity"/>
    <property type="evidence" value="ECO:0007669"/>
    <property type="project" value="UniProtKB-EC"/>
</dbReference>
<dbReference type="OrthoDB" id="1633687at2"/>
<dbReference type="STRING" id="28173.VIBNI_A1549"/>
<dbReference type="Pfam" id="PF06314">
    <property type="entry name" value="ADC"/>
    <property type="match status" value="1"/>
</dbReference>
<dbReference type="KEGG" id="vni:VIBNI_A1549"/>
<dbReference type="Gene3D" id="2.40.400.10">
    <property type="entry name" value="Acetoacetate decarboxylase-like"/>
    <property type="match status" value="1"/>
</dbReference>
<dbReference type="Proteomes" id="UP000016895">
    <property type="component" value="Chromosome 1"/>
</dbReference>
<organism evidence="1 2">
    <name type="scientific">Vibrio nigripulchritudo</name>
    <dbReference type="NCBI Taxonomy" id="28173"/>
    <lineage>
        <taxon>Bacteria</taxon>
        <taxon>Pseudomonadati</taxon>
        <taxon>Pseudomonadota</taxon>
        <taxon>Gammaproteobacteria</taxon>
        <taxon>Vibrionales</taxon>
        <taxon>Vibrionaceae</taxon>
        <taxon>Vibrio</taxon>
    </lineage>
</organism>
<proteinExistence type="predicted"/>
<dbReference type="AlphaFoldDB" id="U4K4T2"/>
<dbReference type="EC" id="4.1.1.4" evidence="1"/>
<dbReference type="RefSeq" id="WP_022550576.1">
    <property type="nucleotide sequence ID" value="NC_022528.1"/>
</dbReference>
<reference evidence="1 2" key="1">
    <citation type="journal article" date="2013" name="ISME J.">
        <title>Comparative genomics of pathogenic lineages of Vibrio nigripulchritudo identifies virulence-associated traits.</title>
        <authorList>
            <person name="Goudenege D."/>
            <person name="Labreuche Y."/>
            <person name="Krin E."/>
            <person name="Ansquer D."/>
            <person name="Mangenot S."/>
            <person name="Calteau A."/>
            <person name="Medigue C."/>
            <person name="Mazel D."/>
            <person name="Polz M.F."/>
            <person name="Le Roux F."/>
        </authorList>
    </citation>
    <scope>NUCLEOTIDE SEQUENCE [LARGE SCALE GENOMIC DNA]</scope>
    <source>
        <strain evidence="2">SnF1</strain>
    </source>
</reference>
<dbReference type="NCBIfam" id="NF002614">
    <property type="entry name" value="PRK02265.1"/>
    <property type="match status" value="1"/>
</dbReference>
<sequence>MVKRKTFSETLTEADILADQFSTPWDAPTIPPFPFSFRNVEVLTFTYRTTQQAIAGLLPPPLEVTGDVVMVHIYRMNDTDYIGDYRESNVMVGARLSNANFPDKEHSGTYSPYLFLNSEVGVCHGREVHGQPKKLGSPDIQFRGDLMVGTISRNGIDIFTGTLAYKQQKDEIESLSEYLDFATNINLKAVNHIDGKPAIRQLTSRKLANVRVTECWSGPCTVELRPNAQAPLFRLPVVEMLLGFYWKGDFDLVEGEIIYDYLENEK</sequence>